<feature type="signal peptide" evidence="9">
    <location>
        <begin position="1"/>
        <end position="20"/>
    </location>
</feature>
<keyword evidence="7" id="KW-1015">Disulfide bond</keyword>
<evidence type="ECO:0000313" key="11">
    <source>
        <dbReference type="Proteomes" id="UP000240535"/>
    </source>
</evidence>
<evidence type="ECO:0000256" key="2">
    <source>
        <dbReference type="ARBA" id="ARBA00008486"/>
    </source>
</evidence>
<comment type="catalytic activity">
    <reaction evidence="1">
        <text>a beta-lactam + H2O = a substituted beta-amino acid</text>
        <dbReference type="Rhea" id="RHEA:20401"/>
        <dbReference type="ChEBI" id="CHEBI:15377"/>
        <dbReference type="ChEBI" id="CHEBI:35627"/>
        <dbReference type="ChEBI" id="CHEBI:140347"/>
        <dbReference type="EC" id="3.5.2.6"/>
    </reaction>
</comment>
<evidence type="ECO:0000256" key="6">
    <source>
        <dbReference type="ARBA" id="ARBA00022803"/>
    </source>
</evidence>
<keyword evidence="5" id="KW-0378">Hydrolase</keyword>
<dbReference type="GO" id="GO:0046677">
    <property type="term" value="P:response to antibiotic"/>
    <property type="evidence" value="ECO:0007669"/>
    <property type="project" value="UniProtKB-KW"/>
</dbReference>
<evidence type="ECO:0000256" key="8">
    <source>
        <dbReference type="ARBA" id="ARBA00023251"/>
    </source>
</evidence>
<keyword evidence="11" id="KW-1185">Reference proteome</keyword>
<accession>A0A2P8R1E9</accession>
<evidence type="ECO:0000256" key="9">
    <source>
        <dbReference type="SAM" id="SignalP"/>
    </source>
</evidence>
<evidence type="ECO:0000256" key="3">
    <source>
        <dbReference type="ARBA" id="ARBA00012865"/>
    </source>
</evidence>
<dbReference type="InterPro" id="IPR006597">
    <property type="entry name" value="Sel1-like"/>
</dbReference>
<comment type="caution">
    <text evidence="10">The sequence shown here is derived from an EMBL/GenBank/DDBJ whole genome shotgun (WGS) entry which is preliminary data.</text>
</comment>
<keyword evidence="4" id="KW-0677">Repeat</keyword>
<dbReference type="SMART" id="SM00671">
    <property type="entry name" value="SEL1"/>
    <property type="match status" value="2"/>
</dbReference>
<dbReference type="EC" id="3.5.2.6" evidence="3"/>
<keyword evidence="8" id="KW-0046">Antibiotic resistance</keyword>
<gene>
    <name evidence="10" type="ORF">CQ405_04450</name>
</gene>
<dbReference type="SUPFAM" id="SSF81901">
    <property type="entry name" value="HCP-like"/>
    <property type="match status" value="1"/>
</dbReference>
<evidence type="ECO:0000256" key="4">
    <source>
        <dbReference type="ARBA" id="ARBA00022737"/>
    </source>
</evidence>
<dbReference type="GO" id="GO:0008800">
    <property type="term" value="F:beta-lactamase activity"/>
    <property type="evidence" value="ECO:0007669"/>
    <property type="project" value="UniProtKB-EC"/>
</dbReference>
<feature type="chain" id="PRO_5039919545" description="beta-lactamase" evidence="9">
    <location>
        <begin position="21"/>
        <end position="142"/>
    </location>
</feature>
<keyword evidence="6" id="KW-0802">TPR repeat</keyword>
<proteinExistence type="inferred from homology"/>
<evidence type="ECO:0000313" key="10">
    <source>
        <dbReference type="EMBL" id="PSM52308.1"/>
    </source>
</evidence>
<dbReference type="AlphaFoldDB" id="A0A2P8R1E9"/>
<sequence length="142" mass="16010">MKKNIIAFALVIPFTFFGCATTTKQVPKTQKQEYDINMGEVVDNPLAEQDRIIIERQCQSVGAKSCYDLGVSYYRKGDFKTAINTFDVGCAMYQYLPSCLQMGRMFEKGEGVPVNKAAALDIYERACFSGDKPSCQDMRRLK</sequence>
<name>A0A2P8R1E9_9BACT</name>
<organism evidence="10 11">
    <name type="scientific">Campylobacter blaseri</name>
    <dbReference type="NCBI Taxonomy" id="2042961"/>
    <lineage>
        <taxon>Bacteria</taxon>
        <taxon>Pseudomonadati</taxon>
        <taxon>Campylobacterota</taxon>
        <taxon>Epsilonproteobacteria</taxon>
        <taxon>Campylobacterales</taxon>
        <taxon>Campylobacteraceae</taxon>
        <taxon>Campylobacter</taxon>
    </lineage>
</organism>
<evidence type="ECO:0000256" key="7">
    <source>
        <dbReference type="ARBA" id="ARBA00023157"/>
    </source>
</evidence>
<dbReference type="PROSITE" id="PS51257">
    <property type="entry name" value="PROKAR_LIPOPROTEIN"/>
    <property type="match status" value="1"/>
</dbReference>
<dbReference type="EMBL" id="PDHH01000003">
    <property type="protein sequence ID" value="PSM52308.1"/>
    <property type="molecule type" value="Genomic_DNA"/>
</dbReference>
<dbReference type="Gene3D" id="1.25.40.10">
    <property type="entry name" value="Tetratricopeptide repeat domain"/>
    <property type="match status" value="1"/>
</dbReference>
<dbReference type="OrthoDB" id="5358683at2"/>
<evidence type="ECO:0000256" key="5">
    <source>
        <dbReference type="ARBA" id="ARBA00022801"/>
    </source>
</evidence>
<reference evidence="11" key="1">
    <citation type="submission" date="2017-10" db="EMBL/GenBank/DDBJ databases">
        <title>Campylobacter species from seals.</title>
        <authorList>
            <person name="Gilbert M.J."/>
            <person name="Zomer A.L."/>
            <person name="Timmerman A.J."/>
            <person name="Duim B."/>
            <person name="Wagenaar J.A."/>
        </authorList>
    </citation>
    <scope>NUCLEOTIDE SEQUENCE [LARGE SCALE GENOMIC DNA]</scope>
    <source>
        <strain evidence="11">17S00004-5</strain>
    </source>
</reference>
<dbReference type="RefSeq" id="WP_106871044.1">
    <property type="nucleotide sequence ID" value="NZ_CP053841.1"/>
</dbReference>
<comment type="similarity">
    <text evidence="2">Belongs to the hcp beta-lactamase family.</text>
</comment>
<dbReference type="PANTHER" id="PTHR13891">
    <property type="entry name" value="CYTOCHROME C OXIDASE ASSEMBLY FACTOR 7"/>
    <property type="match status" value="1"/>
</dbReference>
<evidence type="ECO:0000256" key="1">
    <source>
        <dbReference type="ARBA" id="ARBA00001526"/>
    </source>
</evidence>
<dbReference type="InterPro" id="IPR040239">
    <property type="entry name" value="HcpB-like"/>
</dbReference>
<protein>
    <recommendedName>
        <fullName evidence="3">beta-lactamase</fullName>
        <ecNumber evidence="3">3.5.2.6</ecNumber>
    </recommendedName>
</protein>
<keyword evidence="9" id="KW-0732">Signal</keyword>
<dbReference type="Proteomes" id="UP000240535">
    <property type="component" value="Unassembled WGS sequence"/>
</dbReference>
<dbReference type="PANTHER" id="PTHR13891:SF1">
    <property type="entry name" value="CYTOCHROME C OXIDASE ASSEMBLY FACTOR 7"/>
    <property type="match status" value="1"/>
</dbReference>
<dbReference type="InterPro" id="IPR011990">
    <property type="entry name" value="TPR-like_helical_dom_sf"/>
</dbReference>